<organism evidence="2 3">
    <name type="scientific">Jannaschia helgolandensis</name>
    <dbReference type="NCBI Taxonomy" id="188906"/>
    <lineage>
        <taxon>Bacteria</taxon>
        <taxon>Pseudomonadati</taxon>
        <taxon>Pseudomonadota</taxon>
        <taxon>Alphaproteobacteria</taxon>
        <taxon>Rhodobacterales</taxon>
        <taxon>Roseobacteraceae</taxon>
        <taxon>Jannaschia</taxon>
    </lineage>
</organism>
<dbReference type="Proteomes" id="UP000199283">
    <property type="component" value="Unassembled WGS sequence"/>
</dbReference>
<keyword evidence="1" id="KW-0732">Signal</keyword>
<protein>
    <recommendedName>
        <fullName evidence="4">Secreted protein</fullName>
    </recommendedName>
</protein>
<evidence type="ECO:0008006" key="4">
    <source>
        <dbReference type="Google" id="ProtNLM"/>
    </source>
</evidence>
<evidence type="ECO:0000313" key="3">
    <source>
        <dbReference type="Proteomes" id="UP000199283"/>
    </source>
</evidence>
<gene>
    <name evidence="2" type="ORF">SAMN04488526_2113</name>
</gene>
<reference evidence="2 3" key="1">
    <citation type="submission" date="2016-10" db="EMBL/GenBank/DDBJ databases">
        <authorList>
            <person name="de Groot N.N."/>
        </authorList>
    </citation>
    <scope>NUCLEOTIDE SEQUENCE [LARGE SCALE GENOMIC DNA]</scope>
    <source>
        <strain evidence="2 3">DSM 14858</strain>
    </source>
</reference>
<dbReference type="STRING" id="188906.SAMN04488526_2113"/>
<dbReference type="AlphaFoldDB" id="A0A1H7MZA6"/>
<keyword evidence="3" id="KW-1185">Reference proteome</keyword>
<dbReference type="EMBL" id="FNZQ01000003">
    <property type="protein sequence ID" value="SEL16401.1"/>
    <property type="molecule type" value="Genomic_DNA"/>
</dbReference>
<dbReference type="RefSeq" id="WP_092762541.1">
    <property type="nucleotide sequence ID" value="NZ_FNZQ01000003.1"/>
</dbReference>
<name>A0A1H7MZA6_9RHOB</name>
<proteinExistence type="predicted"/>
<feature type="chain" id="PRO_5011645632" description="Secreted protein" evidence="1">
    <location>
        <begin position="18"/>
        <end position="77"/>
    </location>
</feature>
<feature type="signal peptide" evidence="1">
    <location>
        <begin position="1"/>
        <end position="17"/>
    </location>
</feature>
<evidence type="ECO:0000256" key="1">
    <source>
        <dbReference type="SAM" id="SignalP"/>
    </source>
</evidence>
<accession>A0A1H7MZA6</accession>
<sequence length="77" mass="8296">MRRVVLFLCLSALPAAAQDLYPPMPGVDCYCTDTTGGRVEMGVEACLTVGGRSFMALCDMSLNVSIWRDTGRDCISS</sequence>
<dbReference type="OrthoDB" id="8021248at2"/>
<evidence type="ECO:0000313" key="2">
    <source>
        <dbReference type="EMBL" id="SEL16401.1"/>
    </source>
</evidence>